<keyword evidence="1" id="KW-1133">Transmembrane helix</keyword>
<gene>
    <name evidence="2" type="ORF">BK775_32325</name>
</gene>
<sequence length="88" mass="10095">MKKGQQIVLCPQCGGNKVKSPALAFKEMLWIAVFSCITIIGIPIGIILFFVALRFKYTKMKLKFRCVECTHEFRVEESTFNEYIKAIS</sequence>
<evidence type="ECO:0000313" key="3">
    <source>
        <dbReference type="Proteomes" id="UP000195077"/>
    </source>
</evidence>
<proteinExistence type="predicted"/>
<dbReference type="RefSeq" id="WP_021727689.1">
    <property type="nucleotide sequence ID" value="NZ_CP059975.1"/>
</dbReference>
<feature type="transmembrane region" description="Helical" evidence="1">
    <location>
        <begin position="28"/>
        <end position="53"/>
    </location>
</feature>
<keyword evidence="1" id="KW-0472">Membrane</keyword>
<accession>A0A9X6KLA9</accession>
<dbReference type="Proteomes" id="UP000195077">
    <property type="component" value="Unassembled WGS sequence"/>
</dbReference>
<protein>
    <submittedName>
        <fullName evidence="2">Uncharacterized protein</fullName>
    </submittedName>
</protein>
<evidence type="ECO:0000313" key="2">
    <source>
        <dbReference type="EMBL" id="OUA15753.1"/>
    </source>
</evidence>
<comment type="caution">
    <text evidence="2">The sequence shown here is derived from an EMBL/GenBank/DDBJ whole genome shotgun (WGS) entry which is preliminary data.</text>
</comment>
<keyword evidence="1" id="KW-0812">Transmembrane</keyword>
<reference evidence="2 3" key="1">
    <citation type="submission" date="2016-10" db="EMBL/GenBank/DDBJ databases">
        <title>Comparative genomics of Bacillus thuringiensis reveals a path to pathogens against multiple invertebrate hosts.</title>
        <authorList>
            <person name="Zheng J."/>
            <person name="Gao Q."/>
            <person name="Liu H."/>
            <person name="Peng D."/>
            <person name="Ruan L."/>
            <person name="Sun M."/>
        </authorList>
    </citation>
    <scope>NUCLEOTIDE SEQUENCE [LARGE SCALE GENOMIC DNA]</scope>
    <source>
        <strain evidence="2">I13</strain>
    </source>
</reference>
<evidence type="ECO:0000256" key="1">
    <source>
        <dbReference type="SAM" id="Phobius"/>
    </source>
</evidence>
<dbReference type="AlphaFoldDB" id="A0A9X6KLA9"/>
<organism evidence="2 3">
    <name type="scientific">Bacillus thuringiensis</name>
    <dbReference type="NCBI Taxonomy" id="1428"/>
    <lineage>
        <taxon>Bacteria</taxon>
        <taxon>Bacillati</taxon>
        <taxon>Bacillota</taxon>
        <taxon>Bacilli</taxon>
        <taxon>Bacillales</taxon>
        <taxon>Bacillaceae</taxon>
        <taxon>Bacillus</taxon>
        <taxon>Bacillus cereus group</taxon>
    </lineage>
</organism>
<dbReference type="EMBL" id="NFEN01000203">
    <property type="protein sequence ID" value="OUA15753.1"/>
    <property type="molecule type" value="Genomic_DNA"/>
</dbReference>
<name>A0A9X6KLA9_BACTU</name>